<sequence>MARRGSKSKVPSQSSKSKRKSNAWIIFANEYYENNCRKIKMERTKAMKKAKQIWKNMNNQEKSYYYYKAELAKKNCSELMIAPEETFFIFEESFINISEKNDIKVSSSEEIDKKEKDDEETKFLELFDEFIDQEMILS</sequence>
<reference evidence="2 4" key="1">
    <citation type="submission" date="2017-11" db="EMBL/GenBank/DDBJ databases">
        <title>The genome of Rhizophagus clarus HR1 reveals common genetic basis of auxotrophy among arbuscular mycorrhizal fungi.</title>
        <authorList>
            <person name="Kobayashi Y."/>
        </authorList>
    </citation>
    <scope>NUCLEOTIDE SEQUENCE [LARGE SCALE GENOMIC DNA]</scope>
    <source>
        <strain evidence="2 4">HR1</strain>
    </source>
</reference>
<comment type="caution">
    <text evidence="2">The sequence shown here is derived from an EMBL/GenBank/DDBJ whole genome shotgun (WGS) entry which is preliminary data.</text>
</comment>
<accession>A0A2Z6RYN9</accession>
<dbReference type="SUPFAM" id="SSF47095">
    <property type="entry name" value="HMG-box"/>
    <property type="match status" value="1"/>
</dbReference>
<gene>
    <name evidence="3" type="ORF">RCL2_000829200</name>
    <name evidence="2" type="ORF">RclHR1_04410003</name>
</gene>
<evidence type="ECO:0000313" key="4">
    <source>
        <dbReference type="Proteomes" id="UP000247702"/>
    </source>
</evidence>
<evidence type="ECO:0000256" key="1">
    <source>
        <dbReference type="SAM" id="MobiDB-lite"/>
    </source>
</evidence>
<protein>
    <submittedName>
        <fullName evidence="2">Uncharacterized protein</fullName>
    </submittedName>
</protein>
<dbReference type="Proteomes" id="UP000247702">
    <property type="component" value="Unassembled WGS sequence"/>
</dbReference>
<name>A0A2Z6RYN9_9GLOM</name>
<dbReference type="AlphaFoldDB" id="A0A2Z6RYN9"/>
<dbReference type="EMBL" id="BLAL01000053">
    <property type="protein sequence ID" value="GES81030.1"/>
    <property type="molecule type" value="Genomic_DNA"/>
</dbReference>
<evidence type="ECO:0000313" key="2">
    <source>
        <dbReference type="EMBL" id="GBC02010.1"/>
    </source>
</evidence>
<dbReference type="EMBL" id="BEXD01003791">
    <property type="protein sequence ID" value="GBC02010.1"/>
    <property type="molecule type" value="Genomic_DNA"/>
</dbReference>
<organism evidence="2 4">
    <name type="scientific">Rhizophagus clarus</name>
    <dbReference type="NCBI Taxonomy" id="94130"/>
    <lineage>
        <taxon>Eukaryota</taxon>
        <taxon>Fungi</taxon>
        <taxon>Fungi incertae sedis</taxon>
        <taxon>Mucoromycota</taxon>
        <taxon>Glomeromycotina</taxon>
        <taxon>Glomeromycetes</taxon>
        <taxon>Glomerales</taxon>
        <taxon>Glomeraceae</taxon>
        <taxon>Rhizophagus</taxon>
    </lineage>
</organism>
<dbReference type="Proteomes" id="UP000615446">
    <property type="component" value="Unassembled WGS sequence"/>
</dbReference>
<evidence type="ECO:0000313" key="3">
    <source>
        <dbReference type="EMBL" id="GES81030.1"/>
    </source>
</evidence>
<reference evidence="3" key="2">
    <citation type="submission" date="2019-10" db="EMBL/GenBank/DDBJ databases">
        <title>Conservation and host-specific expression of non-tandemly repeated heterogenous ribosome RNA gene in arbuscular mycorrhizal fungi.</title>
        <authorList>
            <person name="Maeda T."/>
            <person name="Kobayashi Y."/>
            <person name="Nakagawa T."/>
            <person name="Ezawa T."/>
            <person name="Yamaguchi K."/>
            <person name="Bino T."/>
            <person name="Nishimoto Y."/>
            <person name="Shigenobu S."/>
            <person name="Kawaguchi M."/>
        </authorList>
    </citation>
    <scope>NUCLEOTIDE SEQUENCE</scope>
    <source>
        <strain evidence="3">HR1</strain>
    </source>
</reference>
<dbReference type="InterPro" id="IPR036910">
    <property type="entry name" value="HMG_box_dom_sf"/>
</dbReference>
<dbReference type="Gene3D" id="1.10.30.10">
    <property type="entry name" value="High mobility group box domain"/>
    <property type="match status" value="1"/>
</dbReference>
<feature type="region of interest" description="Disordered" evidence="1">
    <location>
        <begin position="1"/>
        <end position="20"/>
    </location>
</feature>
<proteinExistence type="predicted"/>
<keyword evidence="4" id="KW-1185">Reference proteome</keyword>